<reference evidence="2 3" key="2">
    <citation type="journal article" date="2017" name="Antonie Van Leeuwenhoek">
        <title>Rhizobium rhizosphaerae sp. nov., a novel species isolated from rice rhizosphere.</title>
        <authorList>
            <person name="Zhao J.J."/>
            <person name="Zhang J."/>
            <person name="Zhang R.J."/>
            <person name="Zhang C.W."/>
            <person name="Yin H.Q."/>
            <person name="Zhang X.X."/>
        </authorList>
    </citation>
    <scope>NUCLEOTIDE SEQUENCE [LARGE SCALE GENOMIC DNA]</scope>
    <source>
        <strain evidence="2 3">ACAM 611</strain>
    </source>
</reference>
<evidence type="ECO:0000313" key="3">
    <source>
        <dbReference type="Proteomes" id="UP000053586"/>
    </source>
</evidence>
<feature type="transmembrane region" description="Helical" evidence="1">
    <location>
        <begin position="26"/>
        <end position="43"/>
    </location>
</feature>
<protein>
    <submittedName>
        <fullName evidence="2">Uncharacterized protein</fullName>
    </submittedName>
</protein>
<reference evidence="2 3" key="1">
    <citation type="journal article" date="2012" name="J. Bacteriol.">
        <title>Genome sequence of proteorhodopsin-containing sea ice bacterium Glaciecola punicea ACAM 611T.</title>
        <authorList>
            <person name="Qin Q.-L."/>
            <person name="Xie B.-B."/>
            <person name="Shu Y.-L."/>
            <person name="Rong J.-C."/>
            <person name="Zhao D.-L."/>
            <person name="Zhang X.-Y."/>
            <person name="Chen X.-L."/>
            <person name="Zhou B.-C."/>
            <person name="Zhanga Y.-Z."/>
        </authorList>
    </citation>
    <scope>NUCLEOTIDE SEQUENCE [LARGE SCALE GENOMIC DNA]</scope>
    <source>
        <strain evidence="2 3">ACAM 611</strain>
    </source>
</reference>
<keyword evidence="1" id="KW-0812">Transmembrane</keyword>
<keyword evidence="1" id="KW-0472">Membrane</keyword>
<evidence type="ECO:0000256" key="1">
    <source>
        <dbReference type="SAM" id="Phobius"/>
    </source>
</evidence>
<dbReference type="EMBL" id="BAET01000007">
    <property type="protein sequence ID" value="GAB54694.1"/>
    <property type="molecule type" value="Genomic_DNA"/>
</dbReference>
<name>H5T8R7_9ALTE</name>
<organism evidence="2 3">
    <name type="scientific">Glaciecola punicea ACAM 611</name>
    <dbReference type="NCBI Taxonomy" id="1121923"/>
    <lineage>
        <taxon>Bacteria</taxon>
        <taxon>Pseudomonadati</taxon>
        <taxon>Pseudomonadota</taxon>
        <taxon>Gammaproteobacteria</taxon>
        <taxon>Alteromonadales</taxon>
        <taxon>Alteromonadaceae</taxon>
        <taxon>Glaciecola</taxon>
    </lineage>
</organism>
<gene>
    <name evidence="2" type="ORF">GPUN_0550</name>
</gene>
<dbReference type="AlphaFoldDB" id="H5T8R7"/>
<proteinExistence type="predicted"/>
<evidence type="ECO:0000313" key="2">
    <source>
        <dbReference type="EMBL" id="GAB54694.1"/>
    </source>
</evidence>
<comment type="caution">
    <text evidence="2">The sequence shown here is derived from an EMBL/GenBank/DDBJ whole genome shotgun (WGS) entry which is preliminary data.</text>
</comment>
<dbReference type="Proteomes" id="UP000053586">
    <property type="component" value="Unassembled WGS sequence"/>
</dbReference>
<keyword evidence="3" id="KW-1185">Reference proteome</keyword>
<sequence length="45" mass="5319">MSIFSRKPSDRGPIKTHLFARLQHEIFFLFSFLLILVGSNYLHKI</sequence>
<keyword evidence="1" id="KW-1133">Transmembrane helix</keyword>
<accession>H5T8R7</accession>